<evidence type="ECO:0000259" key="1">
    <source>
        <dbReference type="Pfam" id="PF01408"/>
    </source>
</evidence>
<dbReference type="Gene3D" id="3.40.50.720">
    <property type="entry name" value="NAD(P)-binding Rossmann-like Domain"/>
    <property type="match status" value="1"/>
</dbReference>
<dbReference type="GO" id="GO:0000166">
    <property type="term" value="F:nucleotide binding"/>
    <property type="evidence" value="ECO:0007669"/>
    <property type="project" value="InterPro"/>
</dbReference>
<protein>
    <submittedName>
        <fullName evidence="3">Uncharacterized protein</fullName>
    </submittedName>
</protein>
<feature type="domain" description="GFO/IDH/MocA-like oxidoreductase" evidence="2">
    <location>
        <begin position="131"/>
        <end position="239"/>
    </location>
</feature>
<feature type="non-terminal residue" evidence="3">
    <location>
        <position position="257"/>
    </location>
</feature>
<dbReference type="InterPro" id="IPR000683">
    <property type="entry name" value="Gfo/Idh/MocA-like_OxRdtase_N"/>
</dbReference>
<accession>X1B3N1</accession>
<dbReference type="AlphaFoldDB" id="X1B3N1"/>
<dbReference type="Pfam" id="PF01408">
    <property type="entry name" value="GFO_IDH_MocA"/>
    <property type="match status" value="1"/>
</dbReference>
<dbReference type="SUPFAM" id="SSF51735">
    <property type="entry name" value="NAD(P)-binding Rossmann-fold domains"/>
    <property type="match status" value="1"/>
</dbReference>
<comment type="caution">
    <text evidence="3">The sequence shown here is derived from an EMBL/GenBank/DDBJ whole genome shotgun (WGS) entry which is preliminary data.</text>
</comment>
<gene>
    <name evidence="3" type="ORF">S01H4_22973</name>
</gene>
<dbReference type="Gene3D" id="3.30.360.10">
    <property type="entry name" value="Dihydrodipicolinate Reductase, domain 2"/>
    <property type="match status" value="1"/>
</dbReference>
<evidence type="ECO:0000259" key="2">
    <source>
        <dbReference type="Pfam" id="PF22725"/>
    </source>
</evidence>
<organism evidence="3">
    <name type="scientific">marine sediment metagenome</name>
    <dbReference type="NCBI Taxonomy" id="412755"/>
    <lineage>
        <taxon>unclassified sequences</taxon>
        <taxon>metagenomes</taxon>
        <taxon>ecological metagenomes</taxon>
    </lineage>
</organism>
<evidence type="ECO:0000313" key="3">
    <source>
        <dbReference type="EMBL" id="GAG89645.1"/>
    </source>
</evidence>
<sequence length="257" mass="29111">MITLAQVGVGAWGQNHIRVFSSLKDCHLKLCCDKRKEVLERLETVYNRKFKLTTNFKDILQDEEIEAVVIATSAPAHASLAIEALSAGKHVFVEKPLALNLDDGKRVQEAAQKNKRILMVGHLLLYHPAVLRLKDYIQNGELGEILYLYSTRVNLGRIRKEENALWSLTSHDISVTLFLLADTPEEVTAKGESYLRKGIEDVVFVTLKFKNNILAQIHASWLDPHKIRKFTVVGSKKMAVFDDMQASEKLRLYDKGV</sequence>
<feature type="domain" description="Gfo/Idh/MocA-like oxidoreductase N-terminal" evidence="1">
    <location>
        <begin position="5"/>
        <end position="122"/>
    </location>
</feature>
<name>X1B3N1_9ZZZZ</name>
<proteinExistence type="predicted"/>
<dbReference type="PANTHER" id="PTHR43377:SF6">
    <property type="entry name" value="GFO_IDH_MOCA-LIKE OXIDOREDUCTASE N-TERMINAL DOMAIN-CONTAINING PROTEIN"/>
    <property type="match status" value="1"/>
</dbReference>
<dbReference type="InterPro" id="IPR036291">
    <property type="entry name" value="NAD(P)-bd_dom_sf"/>
</dbReference>
<dbReference type="SUPFAM" id="SSF55347">
    <property type="entry name" value="Glyceraldehyde-3-phosphate dehydrogenase-like, C-terminal domain"/>
    <property type="match status" value="1"/>
</dbReference>
<dbReference type="InterPro" id="IPR051450">
    <property type="entry name" value="Gfo/Idh/MocA_Oxidoreductases"/>
</dbReference>
<reference evidence="3" key="1">
    <citation type="journal article" date="2014" name="Front. Microbiol.">
        <title>High frequency of phylogenetically diverse reductive dehalogenase-homologous genes in deep subseafloor sedimentary metagenomes.</title>
        <authorList>
            <person name="Kawai M."/>
            <person name="Futagami T."/>
            <person name="Toyoda A."/>
            <person name="Takaki Y."/>
            <person name="Nishi S."/>
            <person name="Hori S."/>
            <person name="Arai W."/>
            <person name="Tsubouchi T."/>
            <person name="Morono Y."/>
            <person name="Uchiyama I."/>
            <person name="Ito T."/>
            <person name="Fujiyama A."/>
            <person name="Inagaki F."/>
            <person name="Takami H."/>
        </authorList>
    </citation>
    <scope>NUCLEOTIDE SEQUENCE</scope>
    <source>
        <strain evidence="3">Expedition CK06-06</strain>
    </source>
</reference>
<dbReference type="PANTHER" id="PTHR43377">
    <property type="entry name" value="BILIVERDIN REDUCTASE A"/>
    <property type="match status" value="1"/>
</dbReference>
<dbReference type="EMBL" id="BART01010600">
    <property type="protein sequence ID" value="GAG89645.1"/>
    <property type="molecule type" value="Genomic_DNA"/>
</dbReference>
<dbReference type="Pfam" id="PF22725">
    <property type="entry name" value="GFO_IDH_MocA_C3"/>
    <property type="match status" value="1"/>
</dbReference>
<dbReference type="InterPro" id="IPR055170">
    <property type="entry name" value="GFO_IDH_MocA-like_dom"/>
</dbReference>